<keyword evidence="2" id="KW-0347">Helicase</keyword>
<proteinExistence type="predicted"/>
<dbReference type="InterPro" id="IPR006935">
    <property type="entry name" value="Helicase/UvrB_N"/>
</dbReference>
<organism evidence="2 3">
    <name type="scientific">Mycoplasmopsis mucosicanis</name>
    <dbReference type="NCBI Taxonomy" id="458208"/>
    <lineage>
        <taxon>Bacteria</taxon>
        <taxon>Bacillati</taxon>
        <taxon>Mycoplasmatota</taxon>
        <taxon>Mycoplasmoidales</taxon>
        <taxon>Metamycoplasmataceae</taxon>
        <taxon>Mycoplasmopsis</taxon>
    </lineage>
</organism>
<evidence type="ECO:0000313" key="3">
    <source>
        <dbReference type="Proteomes" id="UP000320801"/>
    </source>
</evidence>
<dbReference type="OrthoDB" id="9804145at2"/>
<evidence type="ECO:0000259" key="1">
    <source>
        <dbReference type="Pfam" id="PF04851"/>
    </source>
</evidence>
<dbReference type="PANTHER" id="PTHR47396:SF1">
    <property type="entry name" value="ATP-DEPENDENT HELICASE IRC3-RELATED"/>
    <property type="match status" value="1"/>
</dbReference>
<dbReference type="Pfam" id="PF04851">
    <property type="entry name" value="ResIII"/>
    <property type="match status" value="1"/>
</dbReference>
<protein>
    <submittedName>
        <fullName evidence="2">DEAD/DEAH box helicase</fullName>
    </submittedName>
</protein>
<gene>
    <name evidence="2" type="ORF">E1I18_03390</name>
</gene>
<name>A0A507SPK1_9BACT</name>
<comment type="caution">
    <text evidence="2">The sequence shown here is derived from an EMBL/GenBank/DDBJ whole genome shotgun (WGS) entry which is preliminary data.</text>
</comment>
<dbReference type="SUPFAM" id="SSF52540">
    <property type="entry name" value="P-loop containing nucleoside triphosphate hydrolases"/>
    <property type="match status" value="2"/>
</dbReference>
<dbReference type="InterPro" id="IPR050742">
    <property type="entry name" value="Helicase_Restrict-Modif_Enz"/>
</dbReference>
<dbReference type="Proteomes" id="UP000320801">
    <property type="component" value="Unassembled WGS sequence"/>
</dbReference>
<dbReference type="InterPro" id="IPR027417">
    <property type="entry name" value="P-loop_NTPase"/>
</dbReference>
<evidence type="ECO:0000313" key="2">
    <source>
        <dbReference type="EMBL" id="TQC51292.1"/>
    </source>
</evidence>
<keyword evidence="2" id="KW-0547">Nucleotide-binding</keyword>
<keyword evidence="2" id="KW-0067">ATP-binding</keyword>
<sequence>MKMSRYILSSVQQKAVDQLVAKYNDLETKDKVIVDFQAPTGAGKTFIITNVINEIINNNRNQGSPRKLIFVIATLSSAELPLQLENNLLEYKQHINGLFNVKWCESPSSSKTKLEHYPDIPVEENNVIIFGKQSAGKKKILTEQGFFDRFLDEIKTKNYTLVYIRDEAHHGGEVSKNNNLIDYDMNMSQERINVNKSKSFEFSVQNAASYIIKMTATPKGNNELIYINEKDLKQDDILLLKDNAIHNEGLSNNSEIDDIDMLEVACKKFRYVLDEYAKNNEELKNISPAMLIQVRNEPSDKHEKEIFEQEINKIIAKLEEHNLSWVKYFSSDKIDSKLRLDSGDINQKVNLKEISKDTSDHNVILFKIGPSTGWNIPRACMLVQLRNVSSDTLSVQTLGRIKRFPNPEYSRKYMDKIPEKAISRTYWIYTNLNDVGKTRFTLTLKKQYEKEKFISGSINADKHKEGFNKHGYKAKILDELSKSRIVNEFNKYVEEYKAKNYLVTEYITTNNSEGGIVSRIKSMVTNSIELETYIETWFVKNAKLFPDTLREDIIKSIFAPSISNENSQISIYMFWFIIIQKYEETIKIIYSDFVEIARNDLDLYNLEYMYSLPKNNETFLTDAKLDNPQLKVKLNKSNNYAYEDLRENEHYFDSYSEGHFADDLFKYIEKNHLNEKVKVWSKNPVFHGLNFQYIDTNNEIKNSYPDFLIDVIDTDGKTHKITVEVKNLDNDYDKDKTTTLIDAYQKYLSEDKIDNIRRSQESLNIASISIMICYAHFEKNIFKDYYFVGTSTLKDLSEWLNIGDNVKQAGDLIKQKNSRITDLETLFSYFK</sequence>
<dbReference type="GO" id="GO:0016787">
    <property type="term" value="F:hydrolase activity"/>
    <property type="evidence" value="ECO:0007669"/>
    <property type="project" value="InterPro"/>
</dbReference>
<dbReference type="GO" id="GO:0005829">
    <property type="term" value="C:cytosol"/>
    <property type="evidence" value="ECO:0007669"/>
    <property type="project" value="TreeGrafter"/>
</dbReference>
<dbReference type="GO" id="GO:0003677">
    <property type="term" value="F:DNA binding"/>
    <property type="evidence" value="ECO:0007669"/>
    <property type="project" value="InterPro"/>
</dbReference>
<feature type="domain" description="Helicase/UvrB N-terminal" evidence="1">
    <location>
        <begin position="8"/>
        <end position="219"/>
    </location>
</feature>
<keyword evidence="3" id="KW-1185">Reference proteome</keyword>
<dbReference type="PANTHER" id="PTHR47396">
    <property type="entry name" value="TYPE I RESTRICTION ENZYME ECOKI R PROTEIN"/>
    <property type="match status" value="1"/>
</dbReference>
<accession>A0A507SPK1</accession>
<dbReference type="GO" id="GO:0005524">
    <property type="term" value="F:ATP binding"/>
    <property type="evidence" value="ECO:0007669"/>
    <property type="project" value="InterPro"/>
</dbReference>
<dbReference type="EMBL" id="SMDN01000019">
    <property type="protein sequence ID" value="TQC51292.1"/>
    <property type="molecule type" value="Genomic_DNA"/>
</dbReference>
<dbReference type="AlphaFoldDB" id="A0A507SPK1"/>
<reference evidence="2 3" key="1">
    <citation type="submission" date="2019-03" db="EMBL/GenBank/DDBJ databases">
        <title>Characterization of a novel Mycoplasma cynos real-time PCR assay.</title>
        <authorList>
            <person name="Tallmadge R.L."/>
            <person name="Mitchell P.K."/>
            <person name="Goodman L."/>
        </authorList>
    </citation>
    <scope>NUCLEOTIDE SEQUENCE [LARGE SCALE GENOMIC DNA]</scope>
    <source>
        <strain evidence="2 3">1642</strain>
    </source>
</reference>
<dbReference type="GO" id="GO:0004386">
    <property type="term" value="F:helicase activity"/>
    <property type="evidence" value="ECO:0007669"/>
    <property type="project" value="UniProtKB-KW"/>
</dbReference>
<dbReference type="Gene3D" id="3.40.50.300">
    <property type="entry name" value="P-loop containing nucleotide triphosphate hydrolases"/>
    <property type="match status" value="2"/>
</dbReference>
<keyword evidence="2" id="KW-0378">Hydrolase</keyword>